<organism evidence="1 2">
    <name type="scientific">Xylaria curta</name>
    <dbReference type="NCBI Taxonomy" id="42375"/>
    <lineage>
        <taxon>Eukaryota</taxon>
        <taxon>Fungi</taxon>
        <taxon>Dikarya</taxon>
        <taxon>Ascomycota</taxon>
        <taxon>Pezizomycotina</taxon>
        <taxon>Sordariomycetes</taxon>
        <taxon>Xylariomycetidae</taxon>
        <taxon>Xylariales</taxon>
        <taxon>Xylariaceae</taxon>
        <taxon>Xylaria</taxon>
    </lineage>
</organism>
<dbReference type="EMBL" id="JAPDGR010001031">
    <property type="protein sequence ID" value="KAJ2985894.1"/>
    <property type="molecule type" value="Genomic_DNA"/>
</dbReference>
<sequence>MDQQLSNSATPVSPNDQELPEPPSEDTRRGYDSQPQISQLLEQLRDSRGDYRSLRHEIWGLAPAIPRVAEELWVISINAWAGLTEEESPSWTKQNPGARFLESLIPDGTNLQRAKLIFERWVTVPNAYSAPWNKSFAVDSIDMMYQTTGENLREMFNSSDKICGIIAQFSVSRLFDIIDLNNAAAIFCLVRGNSRSLKGCPEFLDGHIARWRERSVYDRCGMRELNVAEPDLAYRGRFKRLIYEERSEPMSAVFMHYMRSFVVTDFNEIGQHSKPTIPGLNCLREHLTFRGFYDGTMTKMVEKSYSTSLNLLPLQGPAGHFALVSICDGQQSDVNRMFRGSPGGDTYSGHLSELWSRYGIYPAGLYTGISMFQLQLCVFIDSWEQDWTSTIRHVDQMVSLNLDILENDTHLRDLVLGNSNDDSVLYFKVLQFLNNFSDIVRAAPSNLDTLWSNVREQGVVDDWFLDSYPHAEKLIT</sequence>
<accession>A0ACC1P3F6</accession>
<gene>
    <name evidence="1" type="ORF">NUW58_g5289</name>
</gene>
<evidence type="ECO:0000313" key="2">
    <source>
        <dbReference type="Proteomes" id="UP001143856"/>
    </source>
</evidence>
<keyword evidence="2" id="KW-1185">Reference proteome</keyword>
<comment type="caution">
    <text evidence="1">The sequence shown here is derived from an EMBL/GenBank/DDBJ whole genome shotgun (WGS) entry which is preliminary data.</text>
</comment>
<evidence type="ECO:0000313" key="1">
    <source>
        <dbReference type="EMBL" id="KAJ2985894.1"/>
    </source>
</evidence>
<name>A0ACC1P3F6_9PEZI</name>
<proteinExistence type="predicted"/>
<protein>
    <submittedName>
        <fullName evidence="1">Uncharacterized protein</fullName>
    </submittedName>
</protein>
<reference evidence="1" key="1">
    <citation type="submission" date="2022-10" db="EMBL/GenBank/DDBJ databases">
        <title>Genome Sequence of Xylaria curta.</title>
        <authorList>
            <person name="Buettner E."/>
        </authorList>
    </citation>
    <scope>NUCLEOTIDE SEQUENCE</scope>
    <source>
        <strain evidence="1">Babe10</strain>
    </source>
</reference>
<dbReference type="Proteomes" id="UP001143856">
    <property type="component" value="Unassembled WGS sequence"/>
</dbReference>